<dbReference type="AlphaFoldDB" id="A0A0S8JYV3"/>
<proteinExistence type="predicted"/>
<name>A0A0S8JYV3_UNCW3</name>
<feature type="signal peptide" evidence="1">
    <location>
        <begin position="1"/>
        <end position="23"/>
    </location>
</feature>
<accession>A0A0S8JYV3</accession>
<reference evidence="2 3" key="1">
    <citation type="journal article" date="2015" name="Microbiome">
        <title>Genomic resolution of linkages in carbon, nitrogen, and sulfur cycling among widespread estuary sediment bacteria.</title>
        <authorList>
            <person name="Baker B.J."/>
            <person name="Lazar C.S."/>
            <person name="Teske A.P."/>
            <person name="Dick G.J."/>
        </authorList>
    </citation>
    <scope>NUCLEOTIDE SEQUENCE [LARGE SCALE GENOMIC DNA]</scope>
    <source>
        <strain evidence="2">SM1_77</strain>
    </source>
</reference>
<sequence>MKKITIFWGLVLAVMVIVSGCTSTEDGEPVVIVTNTDYTYDPLSVSYSATHEIFASIYSGADLSAELRDEIIASMCRKAENIGEDPQILYHCIASTYPDWNTRPDRIPCYAEKCRYQSQSIWAIAFNRANSFDETSLSHFDLYFVSYATYDTLYHTGCFGTD</sequence>
<keyword evidence="1" id="KW-0732">Signal</keyword>
<feature type="chain" id="PRO_5006649347" evidence="1">
    <location>
        <begin position="24"/>
        <end position="162"/>
    </location>
</feature>
<protein>
    <submittedName>
        <fullName evidence="2">Uncharacterized protein</fullName>
    </submittedName>
</protein>
<dbReference type="EMBL" id="LJVE01000027">
    <property type="protein sequence ID" value="KPL14998.1"/>
    <property type="molecule type" value="Genomic_DNA"/>
</dbReference>
<dbReference type="PROSITE" id="PS51257">
    <property type="entry name" value="PROKAR_LIPOPROTEIN"/>
    <property type="match status" value="1"/>
</dbReference>
<dbReference type="Proteomes" id="UP000050975">
    <property type="component" value="Unassembled WGS sequence"/>
</dbReference>
<evidence type="ECO:0000256" key="1">
    <source>
        <dbReference type="SAM" id="SignalP"/>
    </source>
</evidence>
<comment type="caution">
    <text evidence="2">The sequence shown here is derived from an EMBL/GenBank/DDBJ whole genome shotgun (WGS) entry which is preliminary data.</text>
</comment>
<organism evidence="2 3">
    <name type="scientific">candidate division WOR_3 bacterium SM1_77</name>
    <dbReference type="NCBI Taxonomy" id="1703778"/>
    <lineage>
        <taxon>Bacteria</taxon>
        <taxon>Bacteria division WOR-3</taxon>
    </lineage>
</organism>
<evidence type="ECO:0000313" key="3">
    <source>
        <dbReference type="Proteomes" id="UP000050975"/>
    </source>
</evidence>
<gene>
    <name evidence="2" type="ORF">AMJ74_02375</name>
</gene>
<evidence type="ECO:0000313" key="2">
    <source>
        <dbReference type="EMBL" id="KPL14998.1"/>
    </source>
</evidence>